<name>A0A915KEA1_ROMCU</name>
<dbReference type="Proteomes" id="UP000887565">
    <property type="component" value="Unplaced"/>
</dbReference>
<proteinExistence type="predicted"/>
<reference evidence="2" key="1">
    <citation type="submission" date="2022-11" db="UniProtKB">
        <authorList>
            <consortium name="WormBaseParasite"/>
        </authorList>
    </citation>
    <scope>IDENTIFICATION</scope>
</reference>
<dbReference type="WBParaSite" id="nRc.2.0.1.t36371-RA">
    <property type="protein sequence ID" value="nRc.2.0.1.t36371-RA"/>
    <property type="gene ID" value="nRc.2.0.1.g36371"/>
</dbReference>
<organism evidence="1 2">
    <name type="scientific">Romanomermis culicivorax</name>
    <name type="common">Nematode worm</name>
    <dbReference type="NCBI Taxonomy" id="13658"/>
    <lineage>
        <taxon>Eukaryota</taxon>
        <taxon>Metazoa</taxon>
        <taxon>Ecdysozoa</taxon>
        <taxon>Nematoda</taxon>
        <taxon>Enoplea</taxon>
        <taxon>Dorylaimia</taxon>
        <taxon>Mermithida</taxon>
        <taxon>Mermithoidea</taxon>
        <taxon>Mermithidae</taxon>
        <taxon>Romanomermis</taxon>
    </lineage>
</organism>
<evidence type="ECO:0000313" key="1">
    <source>
        <dbReference type="Proteomes" id="UP000887565"/>
    </source>
</evidence>
<protein>
    <submittedName>
        <fullName evidence="2">Uncharacterized protein</fullName>
    </submittedName>
</protein>
<dbReference type="AlphaFoldDB" id="A0A915KEA1"/>
<evidence type="ECO:0000313" key="2">
    <source>
        <dbReference type="WBParaSite" id="nRc.2.0.1.t36371-RA"/>
    </source>
</evidence>
<accession>A0A915KEA1</accession>
<sequence length="72" mass="8697">MGCIRHFQYAIKIFRGRQSSGIDLYFKHRHVGLFEEQKLRAFEQFFGLRINFFDENSDSEDNFIEENNDTSR</sequence>
<keyword evidence="1" id="KW-1185">Reference proteome</keyword>